<dbReference type="Pfam" id="PF02417">
    <property type="entry name" value="Chromate_transp"/>
    <property type="match status" value="2"/>
</dbReference>
<dbReference type="InterPro" id="IPR003370">
    <property type="entry name" value="Chromate_transpt"/>
</dbReference>
<keyword evidence="10" id="KW-1185">Reference proteome</keyword>
<dbReference type="OMA" id="VWGMART"/>
<feature type="compositionally biased region" description="Basic and acidic residues" evidence="7">
    <location>
        <begin position="243"/>
        <end position="273"/>
    </location>
</feature>
<feature type="compositionally biased region" description="Polar residues" evidence="7">
    <location>
        <begin position="283"/>
        <end position="305"/>
    </location>
</feature>
<feature type="transmembrane region" description="Helical" evidence="8">
    <location>
        <begin position="126"/>
        <end position="146"/>
    </location>
</feature>
<comment type="subcellular location">
    <subcellularLocation>
        <location evidence="1">Cell membrane</location>
        <topology evidence="1">Multi-pass membrane protein</topology>
    </subcellularLocation>
</comment>
<dbReference type="AlphaFoldDB" id="A0A066WI57"/>
<dbReference type="PANTHER" id="PTHR33567:SF3">
    <property type="entry name" value="CHROMATE ION TRANSPORTER (EUROFUNG)"/>
    <property type="match status" value="1"/>
</dbReference>
<evidence type="ECO:0000256" key="7">
    <source>
        <dbReference type="SAM" id="MobiDB-lite"/>
    </source>
</evidence>
<dbReference type="GO" id="GO:0015109">
    <property type="term" value="F:chromate transmembrane transporter activity"/>
    <property type="evidence" value="ECO:0007669"/>
    <property type="project" value="InterPro"/>
</dbReference>
<evidence type="ECO:0000256" key="3">
    <source>
        <dbReference type="ARBA" id="ARBA00022475"/>
    </source>
</evidence>
<keyword evidence="3" id="KW-1003">Cell membrane</keyword>
<dbReference type="RefSeq" id="XP_013246395.1">
    <property type="nucleotide sequence ID" value="XM_013390941.1"/>
</dbReference>
<proteinExistence type="inferred from homology"/>
<evidence type="ECO:0000256" key="6">
    <source>
        <dbReference type="ARBA" id="ARBA00023136"/>
    </source>
</evidence>
<comment type="similarity">
    <text evidence="2">Belongs to the chromate ion transporter (CHR) (TC 2.A.51) family.</text>
</comment>
<name>A0A066WI57_TILAU</name>
<evidence type="ECO:0000256" key="2">
    <source>
        <dbReference type="ARBA" id="ARBA00005262"/>
    </source>
</evidence>
<evidence type="ECO:0000256" key="4">
    <source>
        <dbReference type="ARBA" id="ARBA00022692"/>
    </source>
</evidence>
<keyword evidence="5 8" id="KW-1133">Transmembrane helix</keyword>
<feature type="transmembrane region" description="Helical" evidence="8">
    <location>
        <begin position="369"/>
        <end position="391"/>
    </location>
</feature>
<protein>
    <recommendedName>
        <fullName evidence="11">Chromate ion transporter</fullName>
    </recommendedName>
</protein>
<feature type="transmembrane region" description="Helical" evidence="8">
    <location>
        <begin position="182"/>
        <end position="200"/>
    </location>
</feature>
<dbReference type="Proteomes" id="UP000027361">
    <property type="component" value="Unassembled WGS sequence"/>
</dbReference>
<feature type="transmembrane region" description="Helical" evidence="8">
    <location>
        <begin position="158"/>
        <end position="176"/>
    </location>
</feature>
<dbReference type="PANTHER" id="PTHR33567">
    <property type="entry name" value="CHROMATE ION TRANSPORTER (EUROFUNG)"/>
    <property type="match status" value="1"/>
</dbReference>
<organism evidence="9 10">
    <name type="scientific">Tilletiaria anomala (strain ATCC 24038 / CBS 436.72 / UBC 951)</name>
    <dbReference type="NCBI Taxonomy" id="1037660"/>
    <lineage>
        <taxon>Eukaryota</taxon>
        <taxon>Fungi</taxon>
        <taxon>Dikarya</taxon>
        <taxon>Basidiomycota</taxon>
        <taxon>Ustilaginomycotina</taxon>
        <taxon>Exobasidiomycetes</taxon>
        <taxon>Georgefischeriales</taxon>
        <taxon>Tilletiariaceae</taxon>
        <taxon>Tilletiaria</taxon>
    </lineage>
</organism>
<keyword evidence="4 8" id="KW-0812">Transmembrane</keyword>
<reference evidence="9 10" key="1">
    <citation type="submission" date="2014-05" db="EMBL/GenBank/DDBJ databases">
        <title>Draft genome sequence of a rare smut relative, Tilletiaria anomala UBC 951.</title>
        <authorList>
            <consortium name="DOE Joint Genome Institute"/>
            <person name="Toome M."/>
            <person name="Kuo A."/>
            <person name="Henrissat B."/>
            <person name="Lipzen A."/>
            <person name="Tritt A."/>
            <person name="Yoshinaga Y."/>
            <person name="Zane M."/>
            <person name="Barry K."/>
            <person name="Grigoriev I.V."/>
            <person name="Spatafora J.W."/>
            <person name="Aimea M.C."/>
        </authorList>
    </citation>
    <scope>NUCLEOTIDE SEQUENCE [LARGE SCALE GENOMIC DNA]</scope>
    <source>
        <strain evidence="9 10">UBC 951</strain>
    </source>
</reference>
<dbReference type="HOGENOM" id="CLU_018106_0_2_1"/>
<dbReference type="GeneID" id="25266273"/>
<feature type="transmembrane region" description="Helical" evidence="8">
    <location>
        <begin position="92"/>
        <end position="114"/>
    </location>
</feature>
<sequence>MEVQDITANDAVAARPLAHRLAETLKHFSHLGFTAFGGPGVHVVILRQRFVDQLGWIDSTTFADLFSLGNALPGPGSTQLAFSIATVRNGAIAGLLAFFIWSLPASCGMAGLAAGIKEIPETLPPIVLAFLTGLNTAAVGLIALAAYQLSSTATTERVTTLIVFLSAAFGICYHAPWMYPSIMVGGGMLTLAWDFRRAVLDKLLSSQAKRRMSKRREGAAQREAVAVAQTEAGIPMQVLPQRPESEHAQGAERSRSNSPEPKKETVRTDRELGVLDTGAASLRQRTAASQLAGSSTSALRQPSETSEQRAQDELSATQPAMMPLMVLSPALSAFVFASFVILLIVALAVRGALQNHGVEVPRALDLFDNMLVAGTIICGGGPVVIPLLRGYVVDPGWVSSRDFLLGFAILQAFPGPNFAFACYLGVLSLPSNPPLGAVLGFLGIFTPGIMLKLSLLPLYNRWRRNTVAKSVLRGLNAAASGLVYTAVWQLFLVGYIYTPPHAAPGQVNQSVSGPLTADPWWAVVAAGSFVATQSFGVLPALSVLLGGVAGLAWFGVISK</sequence>
<evidence type="ECO:0000313" key="10">
    <source>
        <dbReference type="Proteomes" id="UP000027361"/>
    </source>
</evidence>
<evidence type="ECO:0000256" key="5">
    <source>
        <dbReference type="ARBA" id="ARBA00022989"/>
    </source>
</evidence>
<dbReference type="EMBL" id="JMSN01000001">
    <property type="protein sequence ID" value="KDN53516.1"/>
    <property type="molecule type" value="Genomic_DNA"/>
</dbReference>
<dbReference type="OrthoDB" id="2160638at2759"/>
<feature type="region of interest" description="Disordered" evidence="7">
    <location>
        <begin position="232"/>
        <end position="314"/>
    </location>
</feature>
<dbReference type="STRING" id="1037660.A0A066WI57"/>
<feature type="transmembrane region" description="Helical" evidence="8">
    <location>
        <begin position="403"/>
        <end position="426"/>
    </location>
</feature>
<feature type="transmembrane region" description="Helical" evidence="8">
    <location>
        <begin position="537"/>
        <end position="557"/>
    </location>
</feature>
<comment type="caution">
    <text evidence="9">The sequence shown here is derived from an EMBL/GenBank/DDBJ whole genome shotgun (WGS) entry which is preliminary data.</text>
</comment>
<dbReference type="InParanoid" id="A0A066WI57"/>
<feature type="transmembrane region" description="Helical" evidence="8">
    <location>
        <begin position="471"/>
        <end position="497"/>
    </location>
</feature>
<keyword evidence="6 8" id="KW-0472">Membrane</keyword>
<accession>A0A066WI57</accession>
<dbReference type="GO" id="GO:0005886">
    <property type="term" value="C:plasma membrane"/>
    <property type="evidence" value="ECO:0007669"/>
    <property type="project" value="UniProtKB-SubCell"/>
</dbReference>
<evidence type="ECO:0000256" key="1">
    <source>
        <dbReference type="ARBA" id="ARBA00004651"/>
    </source>
</evidence>
<feature type="transmembrane region" description="Helical" evidence="8">
    <location>
        <begin position="438"/>
        <end position="459"/>
    </location>
</feature>
<feature type="transmembrane region" description="Helical" evidence="8">
    <location>
        <begin position="324"/>
        <end position="349"/>
    </location>
</feature>
<evidence type="ECO:0000256" key="8">
    <source>
        <dbReference type="SAM" id="Phobius"/>
    </source>
</evidence>
<gene>
    <name evidence="9" type="ORF">K437DRAFT_271448</name>
</gene>
<evidence type="ECO:0008006" key="11">
    <source>
        <dbReference type="Google" id="ProtNLM"/>
    </source>
</evidence>
<evidence type="ECO:0000313" key="9">
    <source>
        <dbReference type="EMBL" id="KDN53516.1"/>
    </source>
</evidence>